<dbReference type="EMBL" id="BJYX01000004">
    <property type="protein sequence ID" value="GEO29429.1"/>
    <property type="molecule type" value="Genomic_DNA"/>
</dbReference>
<evidence type="ECO:0000256" key="3">
    <source>
        <dbReference type="ARBA" id="ARBA00022692"/>
    </source>
</evidence>
<feature type="transmembrane region" description="Helical" evidence="7">
    <location>
        <begin position="445"/>
        <end position="462"/>
    </location>
</feature>
<evidence type="ECO:0000256" key="4">
    <source>
        <dbReference type="ARBA" id="ARBA00022989"/>
    </source>
</evidence>
<dbReference type="Proteomes" id="UP000321534">
    <property type="component" value="Unassembled WGS sequence"/>
</dbReference>
<keyword evidence="10" id="KW-1185">Reference proteome</keyword>
<name>A0A512CYZ4_9MICO</name>
<dbReference type="PANTHER" id="PTHR30509:SF9">
    <property type="entry name" value="MULTIDRUG RESISTANCE PROTEIN MDTO"/>
    <property type="match status" value="1"/>
</dbReference>
<gene>
    <name evidence="9" type="ORF">TAE01_12390</name>
</gene>
<comment type="caution">
    <text evidence="9">The sequence shown here is derived from an EMBL/GenBank/DDBJ whole genome shotgun (WGS) entry which is preliminary data.</text>
</comment>
<dbReference type="OrthoDB" id="7431670at2"/>
<sequence length="736" mass="78005">MHPPTVPGWSRVLPQAGSGRLRDGLRDSRDRLIASDPGLGRLRQGLKAVLAVGTTVLVELVYARAVGGPVTLAVLLGAIVAMLVSTLVSEPSRTKTLGMMAGVPVAATVGAVLGVVTSAQHVLGLVTFVLVSFAAVWVRRFGPRWFTYGFLAWQGFFFALFLHPPPAALPFLIGAIAVASLWVGLLLLTVLRGNPQVRLGRTVDALRARSRAAIAAMLDVLEDPDANGPPRRLRAQLVQLSEIALLMDGQLADPRAVPSGLRRGQVRRWTVDIEIAMDEAAAAVVELAQHQAGLAAPVRSDVRQLLRSLGWGTGEQAHRWVRALEQETSHAPGVRRLVWAATDLLRLVEQWDSGQLDDPRASRADAQDPLDATDADGQFEPVITLFAGNLPGSAAVASSVVEDESARAWWSPARLKLTTRQAFQAALAAALAILVGEAISPQRYYWAVITAFIAFTGASNTGETVQRGVARVAGTMAGLLGAIALAHLTTGHHVAALAALFASIFLAFYLQQLSYAAMIFFITLLLGQMYTLLNTFTDAVLVLRLEETAAGAVIGVLVSIFVLPTGTRATARAARSGFLGQLADLMDGCADHLRLDRNADLIALTVGLDAWSRQIVNTYRAVARGGLMGVDRVRLRHRLSLLGACGAHARALAALVTESDVASAELADACTQLAAQARRLADLDAVPPRSELEVAVAERERITSSVAALADADPSSRAASIEVGRVADVLALLAAP</sequence>
<dbReference type="GO" id="GO:0005886">
    <property type="term" value="C:plasma membrane"/>
    <property type="evidence" value="ECO:0007669"/>
    <property type="project" value="UniProtKB-SubCell"/>
</dbReference>
<dbReference type="AlphaFoldDB" id="A0A512CYZ4"/>
<feature type="transmembrane region" description="Helical" evidence="7">
    <location>
        <begin position="422"/>
        <end position="439"/>
    </location>
</feature>
<evidence type="ECO:0000256" key="2">
    <source>
        <dbReference type="ARBA" id="ARBA00022475"/>
    </source>
</evidence>
<comment type="subcellular location">
    <subcellularLocation>
        <location evidence="1">Cell membrane</location>
        <topology evidence="1">Multi-pass membrane protein</topology>
    </subcellularLocation>
</comment>
<feature type="transmembrane region" description="Helical" evidence="7">
    <location>
        <begin position="69"/>
        <end position="89"/>
    </location>
</feature>
<keyword evidence="5 7" id="KW-0472">Membrane</keyword>
<dbReference type="Pfam" id="PF13515">
    <property type="entry name" value="FUSC_2"/>
    <property type="match status" value="1"/>
</dbReference>
<feature type="transmembrane region" description="Helical" evidence="7">
    <location>
        <begin position="469"/>
        <end position="488"/>
    </location>
</feature>
<accession>A0A512CYZ4</accession>
<evidence type="ECO:0000259" key="8">
    <source>
        <dbReference type="Pfam" id="PF13515"/>
    </source>
</evidence>
<feature type="transmembrane region" description="Helical" evidence="7">
    <location>
        <begin position="96"/>
        <end position="116"/>
    </location>
</feature>
<evidence type="ECO:0000313" key="10">
    <source>
        <dbReference type="Proteomes" id="UP000321534"/>
    </source>
</evidence>
<feature type="transmembrane region" description="Helical" evidence="7">
    <location>
        <begin position="548"/>
        <end position="566"/>
    </location>
</feature>
<proteinExistence type="inferred from homology"/>
<dbReference type="InterPro" id="IPR049453">
    <property type="entry name" value="Memb_transporter_dom"/>
</dbReference>
<protein>
    <submittedName>
        <fullName evidence="9">Membrane protein</fullName>
    </submittedName>
</protein>
<dbReference type="RefSeq" id="WP_147064481.1">
    <property type="nucleotide sequence ID" value="NZ_BAAARO010000023.1"/>
</dbReference>
<keyword evidence="3 7" id="KW-0812">Transmembrane</keyword>
<feature type="transmembrane region" description="Helical" evidence="7">
    <location>
        <begin position="122"/>
        <end position="138"/>
    </location>
</feature>
<dbReference type="PANTHER" id="PTHR30509">
    <property type="entry name" value="P-HYDROXYBENZOIC ACID EFFLUX PUMP SUBUNIT-RELATED"/>
    <property type="match status" value="1"/>
</dbReference>
<evidence type="ECO:0000256" key="1">
    <source>
        <dbReference type="ARBA" id="ARBA00004651"/>
    </source>
</evidence>
<evidence type="ECO:0000256" key="7">
    <source>
        <dbReference type="SAM" id="Phobius"/>
    </source>
</evidence>
<feature type="transmembrane region" description="Helical" evidence="7">
    <location>
        <begin position="145"/>
        <end position="162"/>
    </location>
</feature>
<evidence type="ECO:0000313" key="9">
    <source>
        <dbReference type="EMBL" id="GEO29429.1"/>
    </source>
</evidence>
<keyword evidence="2" id="KW-1003">Cell membrane</keyword>
<reference evidence="9 10" key="1">
    <citation type="submission" date="2019-07" db="EMBL/GenBank/DDBJ databases">
        <title>Whole genome shotgun sequence of Terrabacter aerolatus NBRC 106305.</title>
        <authorList>
            <person name="Hosoyama A."/>
            <person name="Uohara A."/>
            <person name="Ohji S."/>
            <person name="Ichikawa N."/>
        </authorList>
    </citation>
    <scope>NUCLEOTIDE SEQUENCE [LARGE SCALE GENOMIC DNA]</scope>
    <source>
        <strain evidence="9 10">NBRC 106305</strain>
    </source>
</reference>
<feature type="transmembrane region" description="Helical" evidence="7">
    <location>
        <begin position="168"/>
        <end position="191"/>
    </location>
</feature>
<feature type="domain" description="Integral membrane bound transporter" evidence="8">
    <location>
        <begin position="431"/>
        <end position="558"/>
    </location>
</feature>
<evidence type="ECO:0000256" key="5">
    <source>
        <dbReference type="ARBA" id="ARBA00023136"/>
    </source>
</evidence>
<comment type="similarity">
    <text evidence="6">Belongs to the YccS/YhfK family.</text>
</comment>
<keyword evidence="4 7" id="KW-1133">Transmembrane helix</keyword>
<evidence type="ECO:0000256" key="6">
    <source>
        <dbReference type="ARBA" id="ARBA00043993"/>
    </source>
</evidence>
<organism evidence="9 10">
    <name type="scientific">Terrabacter aerolatus</name>
    <dbReference type="NCBI Taxonomy" id="422442"/>
    <lineage>
        <taxon>Bacteria</taxon>
        <taxon>Bacillati</taxon>
        <taxon>Actinomycetota</taxon>
        <taxon>Actinomycetes</taxon>
        <taxon>Micrococcales</taxon>
        <taxon>Intrasporangiaceae</taxon>
        <taxon>Terrabacter</taxon>
    </lineage>
</organism>